<protein>
    <submittedName>
        <fullName evidence="1">Uncharacterized protein</fullName>
    </submittedName>
</protein>
<evidence type="ECO:0000313" key="1">
    <source>
        <dbReference type="EMBL" id="MBB3137028.1"/>
    </source>
</evidence>
<comment type="caution">
    <text evidence="1">The sequence shown here is derived from an EMBL/GenBank/DDBJ whole genome shotgun (WGS) entry which is preliminary data.</text>
</comment>
<keyword evidence="2" id="KW-1185">Reference proteome</keyword>
<dbReference type="EMBL" id="JACHXH010000018">
    <property type="protein sequence ID" value="MBB3137028.1"/>
    <property type="molecule type" value="Genomic_DNA"/>
</dbReference>
<sequence length="70" mass="7751">MSGPVAGEPFRKLRIINSVAVDGVEAHHWAAVLRHHENTKIVALLKLVCGLLKEIVDLLNAARKSRPIMF</sequence>
<evidence type="ECO:0000313" key="2">
    <source>
        <dbReference type="Proteomes" id="UP000518315"/>
    </source>
</evidence>
<accession>A0A7W5G1B7</accession>
<name>A0A7W5G1B7_9HYPH</name>
<reference evidence="1 2" key="1">
    <citation type="submission" date="2020-08" db="EMBL/GenBank/DDBJ databases">
        <title>Genomic Encyclopedia of Type Strains, Phase III (KMG-III): the genomes of soil and plant-associated and newly described type strains.</title>
        <authorList>
            <person name="Whitman W."/>
        </authorList>
    </citation>
    <scope>NUCLEOTIDE SEQUENCE [LARGE SCALE GENOMIC DNA]</scope>
    <source>
        <strain evidence="1 2">CECT 4113</strain>
    </source>
</reference>
<dbReference type="Proteomes" id="UP000518315">
    <property type="component" value="Unassembled WGS sequence"/>
</dbReference>
<proteinExistence type="predicted"/>
<organism evidence="1 2">
    <name type="scientific">Rhizobium pisi</name>
    <dbReference type="NCBI Taxonomy" id="574561"/>
    <lineage>
        <taxon>Bacteria</taxon>
        <taxon>Pseudomonadati</taxon>
        <taxon>Pseudomonadota</taxon>
        <taxon>Alphaproteobacteria</taxon>
        <taxon>Hyphomicrobiales</taxon>
        <taxon>Rhizobiaceae</taxon>
        <taxon>Rhizobium/Agrobacterium group</taxon>
        <taxon>Rhizobium</taxon>
    </lineage>
</organism>
<gene>
    <name evidence="1" type="ORF">FHS26_004786</name>
</gene>
<dbReference type="AlphaFoldDB" id="A0A7W5G1B7"/>